<comment type="caution">
    <text evidence="2">The sequence shown here is derived from an EMBL/GenBank/DDBJ whole genome shotgun (WGS) entry which is preliminary data.</text>
</comment>
<name>A0A9P6EF31_9AGAR</name>
<keyword evidence="3" id="KW-1185">Reference proteome</keyword>
<sequence>MRGKYHCVVNSSMPGRQHVFQIAIGALLLVAIQYKKKNKTERAKMGTKADVNQEGLDVVRLKGPWYVCFFLFRLVSLFGSCFQLGSSLLCVVPLALLRRWRFKFHHCHCGNHETSNHCPLSCTPPWPARVERSPHHRCSPSPKLHLSEDTSARYPYLSGPDYRFICGCDLSEAEYRGFKEHAYLGAFFERRL</sequence>
<evidence type="ECO:0000256" key="1">
    <source>
        <dbReference type="SAM" id="Phobius"/>
    </source>
</evidence>
<keyword evidence="1" id="KW-0812">Transmembrane</keyword>
<evidence type="ECO:0000313" key="2">
    <source>
        <dbReference type="EMBL" id="KAF9527849.1"/>
    </source>
</evidence>
<organism evidence="2 3">
    <name type="scientific">Crepidotus variabilis</name>
    <dbReference type="NCBI Taxonomy" id="179855"/>
    <lineage>
        <taxon>Eukaryota</taxon>
        <taxon>Fungi</taxon>
        <taxon>Dikarya</taxon>
        <taxon>Basidiomycota</taxon>
        <taxon>Agaricomycotina</taxon>
        <taxon>Agaricomycetes</taxon>
        <taxon>Agaricomycetidae</taxon>
        <taxon>Agaricales</taxon>
        <taxon>Agaricineae</taxon>
        <taxon>Crepidotaceae</taxon>
        <taxon>Crepidotus</taxon>
    </lineage>
</organism>
<protein>
    <submittedName>
        <fullName evidence="2">Uncharacterized protein</fullName>
    </submittedName>
</protein>
<keyword evidence="1" id="KW-1133">Transmembrane helix</keyword>
<dbReference type="AlphaFoldDB" id="A0A9P6EF31"/>
<feature type="transmembrane region" description="Helical" evidence="1">
    <location>
        <begin position="70"/>
        <end position="97"/>
    </location>
</feature>
<reference evidence="2" key="1">
    <citation type="submission" date="2020-11" db="EMBL/GenBank/DDBJ databases">
        <authorList>
            <consortium name="DOE Joint Genome Institute"/>
            <person name="Ahrendt S."/>
            <person name="Riley R."/>
            <person name="Andreopoulos W."/>
            <person name="Labutti K."/>
            <person name="Pangilinan J."/>
            <person name="Ruiz-Duenas F.J."/>
            <person name="Barrasa J.M."/>
            <person name="Sanchez-Garcia M."/>
            <person name="Camarero S."/>
            <person name="Miyauchi S."/>
            <person name="Serrano A."/>
            <person name="Linde D."/>
            <person name="Babiker R."/>
            <person name="Drula E."/>
            <person name="Ayuso-Fernandez I."/>
            <person name="Pacheco R."/>
            <person name="Padilla G."/>
            <person name="Ferreira P."/>
            <person name="Barriuso J."/>
            <person name="Kellner H."/>
            <person name="Castanera R."/>
            <person name="Alfaro M."/>
            <person name="Ramirez L."/>
            <person name="Pisabarro A.G."/>
            <person name="Kuo A."/>
            <person name="Tritt A."/>
            <person name="Lipzen A."/>
            <person name="He G."/>
            <person name="Yan M."/>
            <person name="Ng V."/>
            <person name="Cullen D."/>
            <person name="Martin F."/>
            <person name="Rosso M.-N."/>
            <person name="Henrissat B."/>
            <person name="Hibbett D."/>
            <person name="Martinez A.T."/>
            <person name="Grigoriev I.V."/>
        </authorList>
    </citation>
    <scope>NUCLEOTIDE SEQUENCE</scope>
    <source>
        <strain evidence="2">CBS 506.95</strain>
    </source>
</reference>
<dbReference type="Proteomes" id="UP000807306">
    <property type="component" value="Unassembled WGS sequence"/>
</dbReference>
<evidence type="ECO:0000313" key="3">
    <source>
        <dbReference type="Proteomes" id="UP000807306"/>
    </source>
</evidence>
<keyword evidence="1" id="KW-0472">Membrane</keyword>
<dbReference type="EMBL" id="MU157857">
    <property type="protein sequence ID" value="KAF9527849.1"/>
    <property type="molecule type" value="Genomic_DNA"/>
</dbReference>
<accession>A0A9P6EF31</accession>
<proteinExistence type="predicted"/>
<gene>
    <name evidence="2" type="ORF">CPB83DRAFT_367108</name>
</gene>
<feature type="transmembrane region" description="Helical" evidence="1">
    <location>
        <begin position="18"/>
        <end position="34"/>
    </location>
</feature>